<protein>
    <submittedName>
        <fullName evidence="2">Thermonuclease family protein</fullName>
    </submittedName>
</protein>
<evidence type="ECO:0000259" key="1">
    <source>
        <dbReference type="PROSITE" id="PS50830"/>
    </source>
</evidence>
<dbReference type="PROSITE" id="PS50830">
    <property type="entry name" value="TNASE_3"/>
    <property type="match status" value="1"/>
</dbReference>
<evidence type="ECO:0000313" key="3">
    <source>
        <dbReference type="Proteomes" id="UP001305521"/>
    </source>
</evidence>
<dbReference type="SMART" id="SM00318">
    <property type="entry name" value="SNc"/>
    <property type="match status" value="1"/>
</dbReference>
<proteinExistence type="predicted"/>
<evidence type="ECO:0000313" key="2">
    <source>
        <dbReference type="EMBL" id="WPB87116.1"/>
    </source>
</evidence>
<accession>A0ABZ0PNQ9</accession>
<dbReference type="EMBL" id="CP137852">
    <property type="protein sequence ID" value="WPB87116.1"/>
    <property type="molecule type" value="Genomic_DNA"/>
</dbReference>
<dbReference type="InterPro" id="IPR035437">
    <property type="entry name" value="SNase_OB-fold_sf"/>
</dbReference>
<dbReference type="PANTHER" id="PTHR12302:SF26">
    <property type="entry name" value="BLR1266 PROTEIN"/>
    <property type="match status" value="1"/>
</dbReference>
<sequence length="187" mass="19936">MRRRKIYKPTRSPRRWGRAFVVGATALLGGGLVSLGLPGQLMGSAPGSQDWSTPNAQIRIVDGDTLRLGDRMLRLHGVEAPERGQFCTDAQGRLYDCGTAAAAVLADLVGERAVDCRVAGRDRFGRALGACRAGTIDLNASMVAAGWALADSGAVPVLAQYETAARQAQRGLWTGGFEPPAHWRRGH</sequence>
<reference evidence="2 3" key="1">
    <citation type="submission" date="2023-11" db="EMBL/GenBank/DDBJ databases">
        <title>Arctic aerobic anoxygenic photoheterotroph Sediminicoccus rosea KRV36 adapts its photosynthesis to long days of polar summer.</title>
        <authorList>
            <person name="Tomasch J."/>
            <person name="Kopejtka K."/>
            <person name="Bily T."/>
            <person name="Gardiner A.T."/>
            <person name="Gardian Z."/>
            <person name="Shivaramu S."/>
            <person name="Koblizek M."/>
            <person name="Engelhardt F."/>
            <person name="Kaftan D."/>
        </authorList>
    </citation>
    <scope>NUCLEOTIDE SEQUENCE [LARGE SCALE GENOMIC DNA]</scope>
    <source>
        <strain evidence="2 3">R-30</strain>
    </source>
</reference>
<gene>
    <name evidence="2" type="ORF">R9Z33_09610</name>
</gene>
<name>A0ABZ0PNQ9_9PROT</name>
<organism evidence="2 3">
    <name type="scientific">Sediminicoccus rosea</name>
    <dbReference type="NCBI Taxonomy" id="1225128"/>
    <lineage>
        <taxon>Bacteria</taxon>
        <taxon>Pseudomonadati</taxon>
        <taxon>Pseudomonadota</taxon>
        <taxon>Alphaproteobacteria</taxon>
        <taxon>Acetobacterales</taxon>
        <taxon>Roseomonadaceae</taxon>
        <taxon>Sediminicoccus</taxon>
    </lineage>
</organism>
<dbReference type="Proteomes" id="UP001305521">
    <property type="component" value="Chromosome"/>
</dbReference>
<dbReference type="PANTHER" id="PTHR12302">
    <property type="entry name" value="EBNA2 BINDING PROTEIN P100"/>
    <property type="match status" value="1"/>
</dbReference>
<dbReference type="InterPro" id="IPR016071">
    <property type="entry name" value="Staphylococal_nuclease_OB-fold"/>
</dbReference>
<dbReference type="SUPFAM" id="SSF50199">
    <property type="entry name" value="Staphylococcal nuclease"/>
    <property type="match status" value="1"/>
</dbReference>
<dbReference type="RefSeq" id="WP_318651073.1">
    <property type="nucleotide sequence ID" value="NZ_CP137852.1"/>
</dbReference>
<keyword evidence="3" id="KW-1185">Reference proteome</keyword>
<dbReference type="Gene3D" id="2.40.50.90">
    <property type="match status" value="1"/>
</dbReference>
<dbReference type="Pfam" id="PF00565">
    <property type="entry name" value="SNase"/>
    <property type="match status" value="1"/>
</dbReference>
<feature type="domain" description="TNase-like" evidence="1">
    <location>
        <begin position="59"/>
        <end position="175"/>
    </location>
</feature>